<accession>A0A8T4HB43</accession>
<sequence>MMDREDSCLNKEACKPFFVQATRVSTEPIKPVTIQEINVMNNISKTG</sequence>
<keyword evidence="2" id="KW-1185">Reference proteome</keyword>
<dbReference type="AlphaFoldDB" id="A0A8T4HB43"/>
<organism evidence="1 2">
    <name type="scientific">Rhinopithecimicrobium faecis</name>
    <dbReference type="NCBI Taxonomy" id="2820698"/>
    <lineage>
        <taxon>Bacteria</taxon>
        <taxon>Pseudomonadati</taxon>
        <taxon>Bacteroidota</taxon>
        <taxon>Sphingobacteriia</taxon>
        <taxon>Sphingobacteriales</taxon>
        <taxon>Sphingobacteriaceae</taxon>
        <taxon>Rhinopithecimicrobium</taxon>
    </lineage>
</organism>
<gene>
    <name evidence="1" type="ORF">J5U18_03610</name>
</gene>
<evidence type="ECO:0000313" key="2">
    <source>
        <dbReference type="Proteomes" id="UP000679691"/>
    </source>
</evidence>
<protein>
    <submittedName>
        <fullName evidence="1">Uncharacterized protein</fullName>
    </submittedName>
</protein>
<reference evidence="1" key="1">
    <citation type="submission" date="2021-03" db="EMBL/GenBank/DDBJ databases">
        <authorList>
            <person name="Lu T."/>
            <person name="Wang Q."/>
            <person name="Han X."/>
        </authorList>
    </citation>
    <scope>NUCLEOTIDE SEQUENCE</scope>
    <source>
        <strain evidence="1">WQ 2009</strain>
    </source>
</reference>
<name>A0A8T4HB43_9SPHI</name>
<dbReference type="RefSeq" id="WP_353546141.1">
    <property type="nucleotide sequence ID" value="NZ_JAGKSB010000003.1"/>
</dbReference>
<dbReference type="EMBL" id="JAGKSB010000003">
    <property type="protein sequence ID" value="MBP3942657.1"/>
    <property type="molecule type" value="Genomic_DNA"/>
</dbReference>
<proteinExistence type="predicted"/>
<comment type="caution">
    <text evidence="1">The sequence shown here is derived from an EMBL/GenBank/DDBJ whole genome shotgun (WGS) entry which is preliminary data.</text>
</comment>
<dbReference type="Proteomes" id="UP000679691">
    <property type="component" value="Unassembled WGS sequence"/>
</dbReference>
<evidence type="ECO:0000313" key="1">
    <source>
        <dbReference type="EMBL" id="MBP3942657.1"/>
    </source>
</evidence>